<sequence>MAYHSYKVFLNLYLHIIMNVLDEIIFLCKNYRLDELDS</sequence>
<accession>A0A0R3R8D3</accession>
<reference evidence="1" key="1">
    <citation type="submission" date="2017-02" db="UniProtKB">
        <authorList>
            <consortium name="WormBaseParasite"/>
        </authorList>
    </citation>
    <scope>IDENTIFICATION</scope>
</reference>
<name>A0A0R3R8D3_9BILA</name>
<protein>
    <submittedName>
        <fullName evidence="1">Uncharacterized protein</fullName>
    </submittedName>
</protein>
<dbReference type="AlphaFoldDB" id="A0A0R3R8D3"/>
<dbReference type="WBParaSite" id="BTMF_0001628901-mRNA-1">
    <property type="protein sequence ID" value="BTMF_0001628901-mRNA-1"/>
    <property type="gene ID" value="BTMF_0001628901"/>
</dbReference>
<evidence type="ECO:0000313" key="1">
    <source>
        <dbReference type="WBParaSite" id="BTMF_0001628901-mRNA-1"/>
    </source>
</evidence>
<proteinExistence type="predicted"/>
<organism evidence="1">
    <name type="scientific">Brugia timori</name>
    <dbReference type="NCBI Taxonomy" id="42155"/>
    <lineage>
        <taxon>Eukaryota</taxon>
        <taxon>Metazoa</taxon>
        <taxon>Ecdysozoa</taxon>
        <taxon>Nematoda</taxon>
        <taxon>Chromadorea</taxon>
        <taxon>Rhabditida</taxon>
        <taxon>Spirurina</taxon>
        <taxon>Spiruromorpha</taxon>
        <taxon>Filarioidea</taxon>
        <taxon>Onchocercidae</taxon>
        <taxon>Brugia</taxon>
    </lineage>
</organism>